<feature type="domain" description="Concentrative nucleoside transporter N-terminal" evidence="8">
    <location>
        <begin position="23"/>
        <end position="96"/>
    </location>
</feature>
<evidence type="ECO:0000256" key="5">
    <source>
        <dbReference type="ARBA" id="ARBA00022989"/>
    </source>
</evidence>
<feature type="transmembrane region" description="Helical" evidence="7">
    <location>
        <begin position="16"/>
        <end position="35"/>
    </location>
</feature>
<evidence type="ECO:0000256" key="7">
    <source>
        <dbReference type="RuleBase" id="RU362018"/>
    </source>
</evidence>
<evidence type="ECO:0000259" key="8">
    <source>
        <dbReference type="Pfam" id="PF01773"/>
    </source>
</evidence>
<evidence type="ECO:0000256" key="2">
    <source>
        <dbReference type="ARBA" id="ARBA00009033"/>
    </source>
</evidence>
<dbReference type="NCBIfam" id="TIGR00804">
    <property type="entry name" value="nupC"/>
    <property type="match status" value="1"/>
</dbReference>
<dbReference type="InterPro" id="IPR018270">
    <property type="entry name" value="C_nuclsd_transpt_met_bac"/>
</dbReference>
<dbReference type="Proteomes" id="UP000646745">
    <property type="component" value="Unassembled WGS sequence"/>
</dbReference>
<dbReference type="Pfam" id="PF07670">
    <property type="entry name" value="Gate"/>
    <property type="match status" value="1"/>
</dbReference>
<feature type="transmembrane region" description="Helical" evidence="7">
    <location>
        <begin position="305"/>
        <end position="323"/>
    </location>
</feature>
<dbReference type="PANTHER" id="PTHR10590">
    <property type="entry name" value="SODIUM/NUCLEOSIDE COTRANSPORTER"/>
    <property type="match status" value="1"/>
</dbReference>
<dbReference type="Pfam" id="PF07662">
    <property type="entry name" value="Nucleos_tra2_C"/>
    <property type="match status" value="1"/>
</dbReference>
<evidence type="ECO:0000256" key="1">
    <source>
        <dbReference type="ARBA" id="ARBA00004651"/>
    </source>
</evidence>
<feature type="transmembrane region" description="Helical" evidence="7">
    <location>
        <begin position="47"/>
        <end position="66"/>
    </location>
</feature>
<dbReference type="InterPro" id="IPR011657">
    <property type="entry name" value="CNT_C_dom"/>
</dbReference>
<sequence>MLMSPFTKTNTKDNNMTSLMGLVGIVVLLVIALIFSSDRKSIRLRTVLGAFLIQAGIGAFVLYIPVGQSVLGAISGAVSQVIGYANDGIGFLFGNLADPTNVGFVFAVKVLPIIIFFSSLTAVLYYLGIMQWIVRILGGALQKVLSTSRTESLSATANIFVGQTEAPLVVRPFLARMTKSELFAVMCGGLASVAGSTLAGYAELGIPMEYLIAASFMAAPGGLLFAKILMPETEKPDDHTGQVKEAMEAEEKPANVLDAAASGASSGLMLAANVGAMLLAFIGLIALIDGLLGGIGGWFGVDSLSLSMILGWLFSPLAFVLGIPWNEATLAGSFIGQKLVVNEFVAYINLAPYISGDTVVAATGEAMTPHTVAILSFALCGFANLSSIAILLGGLGTMAPSRRPEIARYGMKAVLAGTLSNLMSATLAGLFISLAGAA</sequence>
<keyword evidence="6 7" id="KW-0472">Membrane</keyword>
<feature type="transmembrane region" description="Helical" evidence="7">
    <location>
        <begin position="370"/>
        <end position="392"/>
    </location>
</feature>
<dbReference type="Pfam" id="PF01773">
    <property type="entry name" value="Nucleos_tra2_N"/>
    <property type="match status" value="1"/>
</dbReference>
<dbReference type="EMBL" id="BMZI01000003">
    <property type="protein sequence ID" value="GHB15778.1"/>
    <property type="molecule type" value="Genomic_DNA"/>
</dbReference>
<proteinExistence type="inferred from homology"/>
<organism evidence="11 12">
    <name type="scientific">Salinicola rhizosphaerae</name>
    <dbReference type="NCBI Taxonomy" id="1443141"/>
    <lineage>
        <taxon>Bacteria</taxon>
        <taxon>Pseudomonadati</taxon>
        <taxon>Pseudomonadota</taxon>
        <taxon>Gammaproteobacteria</taxon>
        <taxon>Oceanospirillales</taxon>
        <taxon>Halomonadaceae</taxon>
        <taxon>Salinicola</taxon>
    </lineage>
</organism>
<dbReference type="InterPro" id="IPR008276">
    <property type="entry name" value="C_nuclsd_transpt"/>
</dbReference>
<feature type="transmembrane region" description="Helical" evidence="7">
    <location>
        <begin position="276"/>
        <end position="299"/>
    </location>
</feature>
<name>A0ABQ3DW91_9GAMM</name>
<keyword evidence="7" id="KW-0813">Transport</keyword>
<feature type="transmembrane region" description="Helical" evidence="7">
    <location>
        <begin position="182"/>
        <end position="202"/>
    </location>
</feature>
<keyword evidence="3" id="KW-1003">Cell membrane</keyword>
<accession>A0ABQ3DW91</accession>
<evidence type="ECO:0000313" key="11">
    <source>
        <dbReference type="EMBL" id="GHB15778.1"/>
    </source>
</evidence>
<evidence type="ECO:0000256" key="6">
    <source>
        <dbReference type="ARBA" id="ARBA00023136"/>
    </source>
</evidence>
<evidence type="ECO:0000259" key="9">
    <source>
        <dbReference type="Pfam" id="PF07662"/>
    </source>
</evidence>
<comment type="similarity">
    <text evidence="2 7">Belongs to the concentrative nucleoside transporter (CNT) (TC 2.A.41) family.</text>
</comment>
<keyword evidence="12" id="KW-1185">Reference proteome</keyword>
<feature type="transmembrane region" description="Helical" evidence="7">
    <location>
        <begin position="208"/>
        <end position="226"/>
    </location>
</feature>
<feature type="domain" description="Concentrative nucleoside transporter C-terminal" evidence="9">
    <location>
        <begin position="210"/>
        <end position="429"/>
    </location>
</feature>
<evidence type="ECO:0000313" key="12">
    <source>
        <dbReference type="Proteomes" id="UP000646745"/>
    </source>
</evidence>
<keyword evidence="5 7" id="KW-1133">Transmembrane helix</keyword>
<feature type="transmembrane region" description="Helical" evidence="7">
    <location>
        <begin position="413"/>
        <end position="435"/>
    </location>
</feature>
<evidence type="ECO:0000256" key="3">
    <source>
        <dbReference type="ARBA" id="ARBA00022475"/>
    </source>
</evidence>
<feature type="transmembrane region" description="Helical" evidence="7">
    <location>
        <begin position="102"/>
        <end position="127"/>
    </location>
</feature>
<reference evidence="12" key="1">
    <citation type="journal article" date="2019" name="Int. J. Syst. Evol. Microbiol.">
        <title>The Global Catalogue of Microorganisms (GCM) 10K type strain sequencing project: providing services to taxonomists for standard genome sequencing and annotation.</title>
        <authorList>
            <consortium name="The Broad Institute Genomics Platform"/>
            <consortium name="The Broad Institute Genome Sequencing Center for Infectious Disease"/>
            <person name="Wu L."/>
            <person name="Ma J."/>
        </authorList>
    </citation>
    <scope>NUCLEOTIDE SEQUENCE [LARGE SCALE GENOMIC DNA]</scope>
    <source>
        <strain evidence="12">KCTC 32998</strain>
    </source>
</reference>
<comment type="subcellular location">
    <subcellularLocation>
        <location evidence="1">Cell membrane</location>
        <topology evidence="1">Multi-pass membrane protein</topology>
    </subcellularLocation>
</comment>
<dbReference type="PANTHER" id="PTHR10590:SF4">
    <property type="entry name" value="SOLUTE CARRIER FAMILY 28 MEMBER 3"/>
    <property type="match status" value="1"/>
</dbReference>
<dbReference type="InterPro" id="IPR011642">
    <property type="entry name" value="Gate_dom"/>
</dbReference>
<gene>
    <name evidence="11" type="ORF">GCM10009038_12590</name>
</gene>
<comment type="caution">
    <text evidence="11">The sequence shown here is derived from an EMBL/GenBank/DDBJ whole genome shotgun (WGS) entry which is preliminary data.</text>
</comment>
<evidence type="ECO:0000259" key="10">
    <source>
        <dbReference type="Pfam" id="PF07670"/>
    </source>
</evidence>
<feature type="transmembrane region" description="Helical" evidence="7">
    <location>
        <begin position="344"/>
        <end position="364"/>
    </location>
</feature>
<feature type="domain" description="Nucleoside transporter/FeoB GTPase Gate" evidence="10">
    <location>
        <begin position="108"/>
        <end position="205"/>
    </location>
</feature>
<keyword evidence="4 7" id="KW-0812">Transmembrane</keyword>
<evidence type="ECO:0000256" key="4">
    <source>
        <dbReference type="ARBA" id="ARBA00022692"/>
    </source>
</evidence>
<dbReference type="InterPro" id="IPR002668">
    <property type="entry name" value="CNT_N_dom"/>
</dbReference>
<protein>
    <recommendedName>
        <fullName evidence="7">Nucleoside permease</fullName>
    </recommendedName>
</protein>